<sequence length="599" mass="69042">MKQSSLSRNTFFLCGVLMLLTSFFYYPKWNKQGSEATISWDVSGYYMYLPATFIYKDLKKCTFKDSVLAKYQPTPDFQQAFLHSSGNYVMKYPLGQALVMLPFFTAAHLYTKATNGAANGFSKPYQFALSFGMLLIAFLGLWVLRKILLHFYSDTVTALSIFCIALITNYFNYAAIDNNMVHNSLFTIYALLIYNCILFYKTPTIKKALHIGLFIGWATIIRPTEIISILIPLLWGIDNFTALKNRLQFFIKNIRYLLVAATGMAIFLFVQLAYWKYVSNEWVVYSYQDQGFSWLHPHLYRGMFSSNNGWITYTPVMLLAFIGLPFLYKQRRQLFYTVFLFTCLFIYICFAWDIWWYGGSMGMRAMIQAYPLLTIALAAAIERIIAAKNYVKTIAGLFIGFCLYYNVWLTHQAHLGGLYRAGEMTDAYLKAVFLKWQVEPQTQFLLDRADNAGSELIAASELYTNNFDTESDSYATTNYAISGKSILLTGEKQSTPEYFFAVPQNSGDYLRASATFRTERKEWNTWGMAQFIVKLYNDNALLDYKMVRVFRVLNDNETKRLFFDAKLPKGVNKASVSFWNSGSDRPLLIDDLKVLLLEK</sequence>
<feature type="transmembrane region" description="Helical" evidence="1">
    <location>
        <begin position="125"/>
        <end position="144"/>
    </location>
</feature>
<dbReference type="Proteomes" id="UP000290204">
    <property type="component" value="Unassembled WGS sequence"/>
</dbReference>
<feature type="transmembrane region" description="Helical" evidence="1">
    <location>
        <begin position="335"/>
        <end position="355"/>
    </location>
</feature>
<organism evidence="2 3">
    <name type="scientific">Lacibacter luteus</name>
    <dbReference type="NCBI Taxonomy" id="2508719"/>
    <lineage>
        <taxon>Bacteria</taxon>
        <taxon>Pseudomonadati</taxon>
        <taxon>Bacteroidota</taxon>
        <taxon>Chitinophagia</taxon>
        <taxon>Chitinophagales</taxon>
        <taxon>Chitinophagaceae</taxon>
        <taxon>Lacibacter</taxon>
    </lineage>
</organism>
<feature type="transmembrane region" description="Helical" evidence="1">
    <location>
        <begin position="92"/>
        <end position="110"/>
    </location>
</feature>
<feature type="transmembrane region" description="Helical" evidence="1">
    <location>
        <begin position="310"/>
        <end position="328"/>
    </location>
</feature>
<dbReference type="EMBL" id="SDHW01000004">
    <property type="protein sequence ID" value="RXK59263.1"/>
    <property type="molecule type" value="Genomic_DNA"/>
</dbReference>
<comment type="caution">
    <text evidence="2">The sequence shown here is derived from an EMBL/GenBank/DDBJ whole genome shotgun (WGS) entry which is preliminary data.</text>
</comment>
<feature type="transmembrane region" description="Helical" evidence="1">
    <location>
        <begin position="390"/>
        <end position="408"/>
    </location>
</feature>
<protein>
    <recommendedName>
        <fullName evidence="4">Glycosyltransferase RgtA/B/C/D-like domain-containing protein</fullName>
    </recommendedName>
</protein>
<keyword evidence="1" id="KW-0472">Membrane</keyword>
<feature type="transmembrane region" description="Helical" evidence="1">
    <location>
        <begin position="254"/>
        <end position="275"/>
    </location>
</feature>
<dbReference type="AlphaFoldDB" id="A0A4Q1CGS9"/>
<evidence type="ECO:0000313" key="3">
    <source>
        <dbReference type="Proteomes" id="UP000290204"/>
    </source>
</evidence>
<evidence type="ECO:0008006" key="4">
    <source>
        <dbReference type="Google" id="ProtNLM"/>
    </source>
</evidence>
<feature type="transmembrane region" description="Helical" evidence="1">
    <location>
        <begin position="156"/>
        <end position="175"/>
    </location>
</feature>
<feature type="transmembrane region" description="Helical" evidence="1">
    <location>
        <begin position="181"/>
        <end position="200"/>
    </location>
</feature>
<keyword evidence="3" id="KW-1185">Reference proteome</keyword>
<keyword evidence="1" id="KW-1133">Transmembrane helix</keyword>
<evidence type="ECO:0000256" key="1">
    <source>
        <dbReference type="SAM" id="Phobius"/>
    </source>
</evidence>
<evidence type="ECO:0000313" key="2">
    <source>
        <dbReference type="EMBL" id="RXK59263.1"/>
    </source>
</evidence>
<accession>A0A4Q1CGS9</accession>
<gene>
    <name evidence="2" type="ORF">ESA94_14070</name>
</gene>
<keyword evidence="1" id="KW-0812">Transmembrane</keyword>
<dbReference type="OrthoDB" id="136762at2"/>
<dbReference type="RefSeq" id="WP_129131567.1">
    <property type="nucleotide sequence ID" value="NZ_SDHW01000004.1"/>
</dbReference>
<feature type="transmembrane region" description="Helical" evidence="1">
    <location>
        <begin position="6"/>
        <end position="26"/>
    </location>
</feature>
<name>A0A4Q1CGS9_9BACT</name>
<proteinExistence type="predicted"/>
<feature type="transmembrane region" description="Helical" evidence="1">
    <location>
        <begin position="361"/>
        <end position="381"/>
    </location>
</feature>
<reference evidence="2 3" key="1">
    <citation type="submission" date="2019-01" db="EMBL/GenBank/DDBJ databases">
        <title>Lacibacter sp. strain TTM-7.</title>
        <authorList>
            <person name="Chen W.-M."/>
        </authorList>
    </citation>
    <scope>NUCLEOTIDE SEQUENCE [LARGE SCALE GENOMIC DNA]</scope>
    <source>
        <strain evidence="2 3">TTM-7</strain>
    </source>
</reference>